<dbReference type="InParanoid" id="A0A2G5CWZ4"/>
<dbReference type="GO" id="GO:0005576">
    <property type="term" value="C:extracellular region"/>
    <property type="evidence" value="ECO:0007669"/>
    <property type="project" value="UniProtKB-SubCell"/>
</dbReference>
<evidence type="ECO:0000313" key="6">
    <source>
        <dbReference type="EMBL" id="PIA35795.1"/>
    </source>
</evidence>
<sequence length="95" mass="9979">MANLKSFVAIYPLAALLLMLMAMSTVTQAQTQTCSSQLSNLNSCIPSVVPGSNVSPSTECCSAIQQVEHDCICTTLRVVAQMPTACKLPALTCSP</sequence>
<proteinExistence type="inferred from homology"/>
<evidence type="ECO:0000313" key="7">
    <source>
        <dbReference type="Proteomes" id="UP000230069"/>
    </source>
</evidence>
<comment type="similarity">
    <text evidence="3">Belongs to the A9/FIL1 family.</text>
</comment>
<dbReference type="InterPro" id="IPR016140">
    <property type="entry name" value="Bifunc_inhib/LTP/seed_store"/>
</dbReference>
<feature type="domain" description="Bifunctional inhibitor/plant lipid transfer protein/seed storage helical" evidence="5">
    <location>
        <begin position="34"/>
        <end position="93"/>
    </location>
</feature>
<evidence type="ECO:0000256" key="4">
    <source>
        <dbReference type="SAM" id="SignalP"/>
    </source>
</evidence>
<dbReference type="Pfam" id="PF14368">
    <property type="entry name" value="LTP_2"/>
    <property type="match status" value="1"/>
</dbReference>
<keyword evidence="7" id="KW-1185">Reference proteome</keyword>
<name>A0A2G5CWZ4_AQUCA</name>
<dbReference type="Gene3D" id="1.10.110.10">
    <property type="entry name" value="Plant lipid-transfer and hydrophobic proteins"/>
    <property type="match status" value="1"/>
</dbReference>
<protein>
    <recommendedName>
        <fullName evidence="5">Bifunctional inhibitor/plant lipid transfer protein/seed storage helical domain-containing protein</fullName>
    </recommendedName>
</protein>
<feature type="chain" id="PRO_5013713912" description="Bifunctional inhibitor/plant lipid transfer protein/seed storage helical domain-containing protein" evidence="4">
    <location>
        <begin position="30"/>
        <end position="95"/>
    </location>
</feature>
<dbReference type="OrthoDB" id="1873458at2759"/>
<dbReference type="InterPro" id="IPR036312">
    <property type="entry name" value="Bifun_inhib/LTP/seed_sf"/>
</dbReference>
<accession>A0A2G5CWZ4</accession>
<evidence type="ECO:0000256" key="1">
    <source>
        <dbReference type="ARBA" id="ARBA00004613"/>
    </source>
</evidence>
<reference evidence="6 7" key="1">
    <citation type="submission" date="2017-09" db="EMBL/GenBank/DDBJ databases">
        <title>WGS assembly of Aquilegia coerulea Goldsmith.</title>
        <authorList>
            <person name="Hodges S."/>
            <person name="Kramer E."/>
            <person name="Nordborg M."/>
            <person name="Tomkins J."/>
            <person name="Borevitz J."/>
            <person name="Derieg N."/>
            <person name="Yan J."/>
            <person name="Mihaltcheva S."/>
            <person name="Hayes R.D."/>
            <person name="Rokhsar D."/>
        </authorList>
    </citation>
    <scope>NUCLEOTIDE SEQUENCE [LARGE SCALE GENOMIC DNA]</scope>
    <source>
        <strain evidence="7">cv. Goldsmith</strain>
    </source>
</reference>
<dbReference type="EMBL" id="KZ305052">
    <property type="protein sequence ID" value="PIA35795.1"/>
    <property type="molecule type" value="Genomic_DNA"/>
</dbReference>
<evidence type="ECO:0000259" key="5">
    <source>
        <dbReference type="SMART" id="SM00499"/>
    </source>
</evidence>
<gene>
    <name evidence="6" type="ORF">AQUCO_03500274v1</name>
</gene>
<keyword evidence="4" id="KW-0732">Signal</keyword>
<keyword evidence="2" id="KW-0964">Secreted</keyword>
<feature type="signal peptide" evidence="4">
    <location>
        <begin position="1"/>
        <end position="29"/>
    </location>
</feature>
<dbReference type="SMART" id="SM00499">
    <property type="entry name" value="AAI"/>
    <property type="match status" value="1"/>
</dbReference>
<organism evidence="6 7">
    <name type="scientific">Aquilegia coerulea</name>
    <name type="common">Rocky mountain columbine</name>
    <dbReference type="NCBI Taxonomy" id="218851"/>
    <lineage>
        <taxon>Eukaryota</taxon>
        <taxon>Viridiplantae</taxon>
        <taxon>Streptophyta</taxon>
        <taxon>Embryophyta</taxon>
        <taxon>Tracheophyta</taxon>
        <taxon>Spermatophyta</taxon>
        <taxon>Magnoliopsida</taxon>
        <taxon>Ranunculales</taxon>
        <taxon>Ranunculaceae</taxon>
        <taxon>Thalictroideae</taxon>
        <taxon>Aquilegia</taxon>
    </lineage>
</organism>
<comment type="subcellular location">
    <subcellularLocation>
        <location evidence="1">Secreted</location>
    </subcellularLocation>
</comment>
<dbReference type="AlphaFoldDB" id="A0A2G5CWZ4"/>
<dbReference type="Proteomes" id="UP000230069">
    <property type="component" value="Unassembled WGS sequence"/>
</dbReference>
<evidence type="ECO:0000256" key="3">
    <source>
        <dbReference type="ARBA" id="ARBA00038300"/>
    </source>
</evidence>
<dbReference type="SUPFAM" id="SSF47699">
    <property type="entry name" value="Bifunctional inhibitor/lipid-transfer protein/seed storage 2S albumin"/>
    <property type="match status" value="1"/>
</dbReference>
<dbReference type="PANTHER" id="PTHR35501:SF3">
    <property type="entry name" value="PROTEIN YY1"/>
    <property type="match status" value="1"/>
</dbReference>
<dbReference type="PANTHER" id="PTHR35501">
    <property type="entry name" value="PROTEIN YY1"/>
    <property type="match status" value="1"/>
</dbReference>
<evidence type="ECO:0000256" key="2">
    <source>
        <dbReference type="ARBA" id="ARBA00022525"/>
    </source>
</evidence>
<dbReference type="STRING" id="218851.A0A2G5CWZ4"/>